<dbReference type="Pfam" id="PF17379">
    <property type="entry name" value="DUF5400"/>
    <property type="match status" value="1"/>
</dbReference>
<dbReference type="GeneID" id="301443160"/>
<gene>
    <name evidence="2" type="ORF">C7452_1482</name>
</gene>
<evidence type="ECO:0000313" key="2">
    <source>
        <dbReference type="EMBL" id="REE26511.1"/>
    </source>
</evidence>
<keyword evidence="1" id="KW-0812">Transmembrane</keyword>
<proteinExistence type="predicted"/>
<accession>A0A371NBV1</accession>
<keyword evidence="3" id="KW-1185">Reference proteome</keyword>
<dbReference type="InterPro" id="IPR035350">
    <property type="entry name" value="DUF5400"/>
</dbReference>
<dbReference type="AlphaFoldDB" id="A0A371NBV1"/>
<keyword evidence="1" id="KW-0472">Membrane</keyword>
<evidence type="ECO:0000256" key="1">
    <source>
        <dbReference type="SAM" id="Phobius"/>
    </source>
</evidence>
<name>A0A371NBV1_9EURY</name>
<feature type="transmembrane region" description="Helical" evidence="1">
    <location>
        <begin position="6"/>
        <end position="25"/>
    </location>
</feature>
<reference evidence="2 3" key="1">
    <citation type="submission" date="2018-07" db="EMBL/GenBank/DDBJ databases">
        <title>Genomic Encyclopedia of Type Strains, Phase IV (KMG-IV): sequencing the most valuable type-strain genomes for metagenomic binning, comparative biology and taxonomic classification.</title>
        <authorList>
            <person name="Goeker M."/>
        </authorList>
    </citation>
    <scope>NUCLEOTIDE SEQUENCE [LARGE SCALE GENOMIC DNA]</scope>
    <source>
        <strain evidence="2 3">DSM 7466</strain>
    </source>
</reference>
<evidence type="ECO:0000313" key="3">
    <source>
        <dbReference type="Proteomes" id="UP000256864"/>
    </source>
</evidence>
<dbReference type="EMBL" id="QREL01000002">
    <property type="protein sequence ID" value="REE26511.1"/>
    <property type="molecule type" value="Genomic_DNA"/>
</dbReference>
<dbReference type="Proteomes" id="UP000256864">
    <property type="component" value="Unassembled WGS sequence"/>
</dbReference>
<keyword evidence="1" id="KW-1133">Transmembrane helix</keyword>
<feature type="transmembrane region" description="Helical" evidence="1">
    <location>
        <begin position="32"/>
        <end position="49"/>
    </location>
</feature>
<feature type="transmembrane region" description="Helical" evidence="1">
    <location>
        <begin position="55"/>
        <end position="76"/>
    </location>
</feature>
<comment type="caution">
    <text evidence="2">The sequence shown here is derived from an EMBL/GenBank/DDBJ whole genome shotgun (WGS) entry which is preliminary data.</text>
</comment>
<sequence length="106" mass="11237">MYQVIIFALLFAGISSGFITFRIMGMRMAPHFGVLILALIATAANIMSGNVTLNYVALALQVLTGISAYTQFLPVLRDSFQTAPLYACHLSTVTVAAVLAAASVPL</sequence>
<organism evidence="2 3">
    <name type="scientific">Methanothermobacter defluvii</name>
    <dbReference type="NCBI Taxonomy" id="49339"/>
    <lineage>
        <taxon>Archaea</taxon>
        <taxon>Methanobacteriati</taxon>
        <taxon>Methanobacteriota</taxon>
        <taxon>Methanomada group</taxon>
        <taxon>Methanobacteria</taxon>
        <taxon>Methanobacteriales</taxon>
        <taxon>Methanobacteriaceae</taxon>
        <taxon>Methanothermobacter</taxon>
    </lineage>
</organism>
<dbReference type="RefSeq" id="WP_115892708.1">
    <property type="nucleotide sequence ID" value="NZ_QREL01000002.1"/>
</dbReference>
<protein>
    <submittedName>
        <fullName evidence="2">Uncharacterized protein</fullName>
    </submittedName>
</protein>
<feature type="transmembrane region" description="Helical" evidence="1">
    <location>
        <begin position="83"/>
        <end position="104"/>
    </location>
</feature>